<proteinExistence type="inferred from homology"/>
<dbReference type="PANTHER" id="PTHR12289:SF41">
    <property type="entry name" value="FAILED AXON CONNECTIONS-RELATED"/>
    <property type="match status" value="1"/>
</dbReference>
<dbReference type="InterPro" id="IPR026928">
    <property type="entry name" value="FAX/IsoI-like"/>
</dbReference>
<evidence type="ECO:0000259" key="3">
    <source>
        <dbReference type="Pfam" id="PF17172"/>
    </source>
</evidence>
<dbReference type="InterPro" id="IPR050931">
    <property type="entry name" value="Mito_Protein_Transport_Metaxin"/>
</dbReference>
<evidence type="ECO:0000313" key="4">
    <source>
        <dbReference type="EMBL" id="OAQ66285.1"/>
    </source>
</evidence>
<dbReference type="SFLD" id="SFLDG01200">
    <property type="entry name" value="SUF1.1"/>
    <property type="match status" value="1"/>
</dbReference>
<accession>A0A179FKX6</accession>
<gene>
    <name evidence="4" type="ORF">VFPPC_07851</name>
</gene>
<dbReference type="PANTHER" id="PTHR12289">
    <property type="entry name" value="METAXIN RELATED"/>
    <property type="match status" value="1"/>
</dbReference>
<protein>
    <submittedName>
        <fullName evidence="4">Glutathione s-transferase</fullName>
    </submittedName>
</protein>
<dbReference type="EMBL" id="LSBJ02000004">
    <property type="protein sequence ID" value="OAQ66285.1"/>
    <property type="molecule type" value="Genomic_DNA"/>
</dbReference>
<dbReference type="InterPro" id="IPR040079">
    <property type="entry name" value="Glutathione_S-Trfase"/>
</dbReference>
<dbReference type="Pfam" id="PF17172">
    <property type="entry name" value="GST_N_4"/>
    <property type="match status" value="1"/>
</dbReference>
<dbReference type="OrthoDB" id="5809458at2759"/>
<comment type="caution">
    <text evidence="4">The sequence shown here is derived from an EMBL/GenBank/DDBJ whole genome shotgun (WGS) entry which is preliminary data.</text>
</comment>
<evidence type="ECO:0000256" key="2">
    <source>
        <dbReference type="ARBA" id="ARBA00007409"/>
    </source>
</evidence>
<evidence type="ECO:0000313" key="5">
    <source>
        <dbReference type="Proteomes" id="UP000078397"/>
    </source>
</evidence>
<comment type="similarity">
    <text evidence="2">Belongs to the GST superfamily.</text>
</comment>
<dbReference type="GO" id="GO:0005737">
    <property type="term" value="C:cytoplasm"/>
    <property type="evidence" value="ECO:0007669"/>
    <property type="project" value="TreeGrafter"/>
</dbReference>
<comment type="similarity">
    <text evidence="1">Belongs to the FAX family.</text>
</comment>
<dbReference type="SFLD" id="SFLDS00019">
    <property type="entry name" value="Glutathione_Transferase_(cytos"/>
    <property type="match status" value="1"/>
</dbReference>
<name>A0A179FKX6_METCM</name>
<evidence type="ECO:0000256" key="1">
    <source>
        <dbReference type="ARBA" id="ARBA00006475"/>
    </source>
</evidence>
<dbReference type="GO" id="GO:0016740">
    <property type="term" value="F:transferase activity"/>
    <property type="evidence" value="ECO:0007669"/>
    <property type="project" value="UniProtKB-KW"/>
</dbReference>
<dbReference type="AlphaFoldDB" id="A0A179FKX6"/>
<organism evidence="4 5">
    <name type="scientific">Pochonia chlamydosporia 170</name>
    <dbReference type="NCBI Taxonomy" id="1380566"/>
    <lineage>
        <taxon>Eukaryota</taxon>
        <taxon>Fungi</taxon>
        <taxon>Dikarya</taxon>
        <taxon>Ascomycota</taxon>
        <taxon>Pezizomycotina</taxon>
        <taxon>Sordariomycetes</taxon>
        <taxon>Hypocreomycetidae</taxon>
        <taxon>Hypocreales</taxon>
        <taxon>Clavicipitaceae</taxon>
        <taxon>Pochonia</taxon>
    </lineage>
</organism>
<dbReference type="STRING" id="1380566.A0A179FKX6"/>
<sequence length="267" mass="29772">MAGDDGSPRLTVFRGSPPKNAYVWSPFVIKLEARLRFSGVSYSLGGGSPPSAPKGKIPYVESTDSDGVASKLGDSTLIIRNLVDVGTLPDVNTTLSPAQRAHDLAIRALLEDKVYFYGTREKWWDNYDEMRNNVLAAVPWPLQIVVGWMAYRAISKGLYQQGTGRLTDEEVQLFKEEVWDSLNALLTESIKTSSRQKSKTNDDDAPFWVLGGPEYTEADAAVYGFIVGALVCTAAPETAKIVRSYPTIIDYAERIHTRYFPDYERWM</sequence>
<feature type="domain" description="Thioredoxin-like fold" evidence="3">
    <location>
        <begin position="26"/>
        <end position="129"/>
    </location>
</feature>
<dbReference type="GeneID" id="28850645"/>
<reference evidence="4 5" key="1">
    <citation type="journal article" date="2016" name="PLoS Pathog.">
        <title>Biosynthesis of antibiotic leucinostatins in bio-control fungus Purpureocillium lilacinum and their inhibition on phytophthora revealed by genome mining.</title>
        <authorList>
            <person name="Wang G."/>
            <person name="Liu Z."/>
            <person name="Lin R."/>
            <person name="Li E."/>
            <person name="Mao Z."/>
            <person name="Ling J."/>
            <person name="Yang Y."/>
            <person name="Yin W.B."/>
            <person name="Xie B."/>
        </authorList>
    </citation>
    <scope>NUCLEOTIDE SEQUENCE [LARGE SCALE GENOMIC DNA]</scope>
    <source>
        <strain evidence="4">170</strain>
    </source>
</reference>
<dbReference type="Proteomes" id="UP000078397">
    <property type="component" value="Unassembled WGS sequence"/>
</dbReference>
<keyword evidence="5" id="KW-1185">Reference proteome</keyword>
<dbReference type="RefSeq" id="XP_018143372.1">
    <property type="nucleotide sequence ID" value="XM_018286651.1"/>
</dbReference>
<dbReference type="KEGG" id="pchm:VFPPC_07851"/>
<dbReference type="InterPro" id="IPR012336">
    <property type="entry name" value="Thioredoxin-like_fold"/>
</dbReference>
<dbReference type="SFLD" id="SFLDG01180">
    <property type="entry name" value="SUF1"/>
    <property type="match status" value="1"/>
</dbReference>